<dbReference type="CDD" id="cd02440">
    <property type="entry name" value="AdoMet_MTases"/>
    <property type="match status" value="1"/>
</dbReference>
<evidence type="ECO:0000256" key="2">
    <source>
        <dbReference type="ARBA" id="ARBA00022679"/>
    </source>
</evidence>
<dbReference type="InterPro" id="IPR029063">
    <property type="entry name" value="SAM-dependent_MTases_sf"/>
</dbReference>
<dbReference type="PANTHER" id="PTHR43464">
    <property type="entry name" value="METHYLTRANSFERASE"/>
    <property type="match status" value="1"/>
</dbReference>
<keyword evidence="3" id="KW-0949">S-adenosyl-L-methionine</keyword>
<proteinExistence type="predicted"/>
<accession>A0ABP9QNV5</accession>
<gene>
    <name evidence="5" type="ORF">GCM10023321_54210</name>
</gene>
<organism evidence="5 6">
    <name type="scientific">Pseudonocardia eucalypti</name>
    <dbReference type="NCBI Taxonomy" id="648755"/>
    <lineage>
        <taxon>Bacteria</taxon>
        <taxon>Bacillati</taxon>
        <taxon>Actinomycetota</taxon>
        <taxon>Actinomycetes</taxon>
        <taxon>Pseudonocardiales</taxon>
        <taxon>Pseudonocardiaceae</taxon>
        <taxon>Pseudonocardia</taxon>
    </lineage>
</organism>
<dbReference type="RefSeq" id="WP_185062504.1">
    <property type="nucleotide sequence ID" value="NZ_BAABJP010000030.1"/>
</dbReference>
<name>A0ABP9QNV5_9PSEU</name>
<comment type="caution">
    <text evidence="5">The sequence shown here is derived from an EMBL/GenBank/DDBJ whole genome shotgun (WGS) entry which is preliminary data.</text>
</comment>
<evidence type="ECO:0000313" key="6">
    <source>
        <dbReference type="Proteomes" id="UP001428817"/>
    </source>
</evidence>
<dbReference type="Pfam" id="PF13649">
    <property type="entry name" value="Methyltransf_25"/>
    <property type="match status" value="1"/>
</dbReference>
<dbReference type="Gene3D" id="3.40.50.150">
    <property type="entry name" value="Vaccinia Virus protein VP39"/>
    <property type="match status" value="1"/>
</dbReference>
<dbReference type="EMBL" id="BAABJP010000030">
    <property type="protein sequence ID" value="GAA5164916.1"/>
    <property type="molecule type" value="Genomic_DNA"/>
</dbReference>
<keyword evidence="6" id="KW-1185">Reference proteome</keyword>
<sequence length="285" mass="31352">MRLLELTDLVRRRDPAGHRLPVEVEAVVERLRASGQHRAARIARRLPARGGVLDDEAIDRLLVRVHCELQRLAEELQQGRRVAEQLAGWVDELRRADPGRSVRVVDVGCGIGYTLRWLAAHRALGKGVELVGVDLDRTLVSAAAERAAREGLDVRFLVGDAFDPGRAVTDPGHTIVISSGLLHHLPAEDLPAFFGRHGELGVFAFCHWDPVPGAWSTAGAWVFHRARMREPVSRHDGVLSVRRAHRAATLLAAARPALPGYEVSCVEGWPPALTQVLRPVIGVRR</sequence>
<reference evidence="6" key="1">
    <citation type="journal article" date="2019" name="Int. J. Syst. Evol. Microbiol.">
        <title>The Global Catalogue of Microorganisms (GCM) 10K type strain sequencing project: providing services to taxonomists for standard genome sequencing and annotation.</title>
        <authorList>
            <consortium name="The Broad Institute Genomics Platform"/>
            <consortium name="The Broad Institute Genome Sequencing Center for Infectious Disease"/>
            <person name="Wu L."/>
            <person name="Ma J."/>
        </authorList>
    </citation>
    <scope>NUCLEOTIDE SEQUENCE [LARGE SCALE GENOMIC DNA]</scope>
    <source>
        <strain evidence="6">JCM 18303</strain>
    </source>
</reference>
<keyword evidence="1" id="KW-0489">Methyltransferase</keyword>
<dbReference type="InterPro" id="IPR041698">
    <property type="entry name" value="Methyltransf_25"/>
</dbReference>
<dbReference type="Proteomes" id="UP001428817">
    <property type="component" value="Unassembled WGS sequence"/>
</dbReference>
<evidence type="ECO:0000313" key="5">
    <source>
        <dbReference type="EMBL" id="GAA5164916.1"/>
    </source>
</evidence>
<evidence type="ECO:0000256" key="1">
    <source>
        <dbReference type="ARBA" id="ARBA00022603"/>
    </source>
</evidence>
<dbReference type="PANTHER" id="PTHR43464:SF19">
    <property type="entry name" value="UBIQUINONE BIOSYNTHESIS O-METHYLTRANSFERASE, MITOCHONDRIAL"/>
    <property type="match status" value="1"/>
</dbReference>
<dbReference type="SUPFAM" id="SSF53335">
    <property type="entry name" value="S-adenosyl-L-methionine-dependent methyltransferases"/>
    <property type="match status" value="1"/>
</dbReference>
<protein>
    <recommendedName>
        <fullName evidence="4">Methyltransferase domain-containing protein</fullName>
    </recommendedName>
</protein>
<feature type="domain" description="Methyltransferase" evidence="4">
    <location>
        <begin position="104"/>
        <end position="194"/>
    </location>
</feature>
<evidence type="ECO:0000256" key="3">
    <source>
        <dbReference type="ARBA" id="ARBA00022691"/>
    </source>
</evidence>
<keyword evidence="2" id="KW-0808">Transferase</keyword>
<evidence type="ECO:0000259" key="4">
    <source>
        <dbReference type="Pfam" id="PF13649"/>
    </source>
</evidence>